<dbReference type="AlphaFoldDB" id="A0A4Y2HL29"/>
<sequence length="106" mass="11828">MSFLEQHVYPVRGAMVGCCLWMTTPVLTIASIVDECLQSEISPMYGLATILTGLESNRACGICLADEFAARQPLPPCLPELRRALLDEWCNILDQIDNLTFSRDNH</sequence>
<proteinExistence type="predicted"/>
<dbReference type="Proteomes" id="UP000499080">
    <property type="component" value="Unassembled WGS sequence"/>
</dbReference>
<evidence type="ECO:0000313" key="2">
    <source>
        <dbReference type="Proteomes" id="UP000499080"/>
    </source>
</evidence>
<protein>
    <submittedName>
        <fullName evidence="1">Uncharacterized protein</fullName>
    </submittedName>
</protein>
<organism evidence="1 2">
    <name type="scientific">Araneus ventricosus</name>
    <name type="common">Orbweaver spider</name>
    <name type="synonym">Epeira ventricosa</name>
    <dbReference type="NCBI Taxonomy" id="182803"/>
    <lineage>
        <taxon>Eukaryota</taxon>
        <taxon>Metazoa</taxon>
        <taxon>Ecdysozoa</taxon>
        <taxon>Arthropoda</taxon>
        <taxon>Chelicerata</taxon>
        <taxon>Arachnida</taxon>
        <taxon>Araneae</taxon>
        <taxon>Araneomorphae</taxon>
        <taxon>Entelegynae</taxon>
        <taxon>Araneoidea</taxon>
        <taxon>Araneidae</taxon>
        <taxon>Araneus</taxon>
    </lineage>
</organism>
<dbReference type="EMBL" id="BGPR01001992">
    <property type="protein sequence ID" value="GBM65753.1"/>
    <property type="molecule type" value="Genomic_DNA"/>
</dbReference>
<name>A0A4Y2HL29_ARAVE</name>
<gene>
    <name evidence="1" type="ORF">AVEN_84657_1</name>
</gene>
<evidence type="ECO:0000313" key="1">
    <source>
        <dbReference type="EMBL" id="GBM65753.1"/>
    </source>
</evidence>
<keyword evidence="2" id="KW-1185">Reference proteome</keyword>
<reference evidence="1 2" key="1">
    <citation type="journal article" date="2019" name="Sci. Rep.">
        <title>Orb-weaving spider Araneus ventricosus genome elucidates the spidroin gene catalogue.</title>
        <authorList>
            <person name="Kono N."/>
            <person name="Nakamura H."/>
            <person name="Ohtoshi R."/>
            <person name="Moran D.A.P."/>
            <person name="Shinohara A."/>
            <person name="Yoshida Y."/>
            <person name="Fujiwara M."/>
            <person name="Mori M."/>
            <person name="Tomita M."/>
            <person name="Arakawa K."/>
        </authorList>
    </citation>
    <scope>NUCLEOTIDE SEQUENCE [LARGE SCALE GENOMIC DNA]</scope>
</reference>
<comment type="caution">
    <text evidence="1">The sequence shown here is derived from an EMBL/GenBank/DDBJ whole genome shotgun (WGS) entry which is preliminary data.</text>
</comment>
<accession>A0A4Y2HL29</accession>
<dbReference type="OrthoDB" id="4843387at2759"/>